<name>A0A6J7I721_9ZZZZ</name>
<organism evidence="2">
    <name type="scientific">freshwater metagenome</name>
    <dbReference type="NCBI Taxonomy" id="449393"/>
    <lineage>
        <taxon>unclassified sequences</taxon>
        <taxon>metagenomes</taxon>
        <taxon>ecological metagenomes</taxon>
    </lineage>
</organism>
<sequence length="118" mass="13085">MHHGEGLAIVSTNTDIDPRTCIFLDHDASNFESADLTADLAMLDHDLESGLVEHHCGIAGDRRRFDRYTRSSGHRRSDDPTAHGPDLRRIGEQRRAAGHDAGIDLGIHEQVQPGRRLT</sequence>
<accession>A0A6J7I721</accession>
<dbReference type="AlphaFoldDB" id="A0A6J7I721"/>
<evidence type="ECO:0000256" key="1">
    <source>
        <dbReference type="SAM" id="MobiDB-lite"/>
    </source>
</evidence>
<evidence type="ECO:0000313" key="2">
    <source>
        <dbReference type="EMBL" id="CAB4926412.1"/>
    </source>
</evidence>
<feature type="region of interest" description="Disordered" evidence="1">
    <location>
        <begin position="65"/>
        <end position="118"/>
    </location>
</feature>
<dbReference type="EMBL" id="CAFBNC010000011">
    <property type="protein sequence ID" value="CAB4926412.1"/>
    <property type="molecule type" value="Genomic_DNA"/>
</dbReference>
<protein>
    <submittedName>
        <fullName evidence="2">Unannotated protein</fullName>
    </submittedName>
</protein>
<reference evidence="2" key="1">
    <citation type="submission" date="2020-05" db="EMBL/GenBank/DDBJ databases">
        <authorList>
            <person name="Chiriac C."/>
            <person name="Salcher M."/>
            <person name="Ghai R."/>
            <person name="Kavagutti S V."/>
        </authorList>
    </citation>
    <scope>NUCLEOTIDE SEQUENCE</scope>
</reference>
<gene>
    <name evidence="2" type="ORF">UFOPK3733_00405</name>
</gene>
<proteinExistence type="predicted"/>
<feature type="compositionally biased region" description="Basic and acidic residues" evidence="1">
    <location>
        <begin position="65"/>
        <end position="102"/>
    </location>
</feature>